<name>A0ABW9ZRI5_9BACT</name>
<evidence type="ECO:0000313" key="2">
    <source>
        <dbReference type="EMBL" id="NCI48658.1"/>
    </source>
</evidence>
<dbReference type="EMBL" id="JAACJS010000002">
    <property type="protein sequence ID" value="NCI48658.1"/>
    <property type="molecule type" value="Genomic_DNA"/>
</dbReference>
<evidence type="ECO:0000256" key="1">
    <source>
        <dbReference type="SAM" id="MobiDB-lite"/>
    </source>
</evidence>
<protein>
    <recommendedName>
        <fullName evidence="4">YXWGXW repeat-containing protein</fullName>
    </recommendedName>
</protein>
<dbReference type="Proteomes" id="UP000753802">
    <property type="component" value="Unassembled WGS sequence"/>
</dbReference>
<proteinExistence type="predicted"/>
<sequence length="149" mass="17487">MFLLGALFTTVDTKAQVSVGLNVNIGNQPAWGPVGYDHVDYYYLPDIDAYYSVPQRQFVYYDNNRWIRARALPPRYGNYDLYTGYKVVVNEPRPYLRADYYRSNYGKYKGWKGERQIVIRDSRDDKYKHHDNGWHGNNPKSKGKGKGHH</sequence>
<reference evidence="2 3" key="1">
    <citation type="submission" date="2020-01" db="EMBL/GenBank/DDBJ databases">
        <title>Genome analysis.</title>
        <authorList>
            <person name="Wu S."/>
            <person name="Wang G."/>
        </authorList>
    </citation>
    <scope>NUCLEOTIDE SEQUENCE [LARGE SCALE GENOMIC DNA]</scope>
    <source>
        <strain evidence="2 3">SYL130</strain>
    </source>
</reference>
<organism evidence="2 3">
    <name type="scientific">Sediminibacterium roseum</name>
    <dbReference type="NCBI Taxonomy" id="1978412"/>
    <lineage>
        <taxon>Bacteria</taxon>
        <taxon>Pseudomonadati</taxon>
        <taxon>Bacteroidota</taxon>
        <taxon>Chitinophagia</taxon>
        <taxon>Chitinophagales</taxon>
        <taxon>Chitinophagaceae</taxon>
        <taxon>Sediminibacterium</taxon>
    </lineage>
</organism>
<accession>A0ABW9ZRI5</accession>
<comment type="caution">
    <text evidence="2">The sequence shown here is derived from an EMBL/GenBank/DDBJ whole genome shotgun (WGS) entry which is preliminary data.</text>
</comment>
<gene>
    <name evidence="2" type="ORF">GWC95_01895</name>
</gene>
<feature type="region of interest" description="Disordered" evidence="1">
    <location>
        <begin position="126"/>
        <end position="149"/>
    </location>
</feature>
<keyword evidence="3" id="KW-1185">Reference proteome</keyword>
<evidence type="ECO:0008006" key="4">
    <source>
        <dbReference type="Google" id="ProtNLM"/>
    </source>
</evidence>
<evidence type="ECO:0000313" key="3">
    <source>
        <dbReference type="Proteomes" id="UP000753802"/>
    </source>
</evidence>